<dbReference type="Proteomes" id="UP001157069">
    <property type="component" value="Unassembled WGS sequence"/>
</dbReference>
<comment type="caution">
    <text evidence="2">The sequence shown here is derived from an EMBL/GenBank/DDBJ whole genome shotgun (WGS) entry which is preliminary data.</text>
</comment>
<dbReference type="Gene3D" id="3.30.420.40">
    <property type="match status" value="2"/>
</dbReference>
<name>A0ABQ6JYM4_9MICO</name>
<keyword evidence="3" id="KW-1185">Reference proteome</keyword>
<dbReference type="SUPFAM" id="SSF53067">
    <property type="entry name" value="Actin-like ATPase domain"/>
    <property type="match status" value="2"/>
</dbReference>
<reference evidence="3" key="1">
    <citation type="journal article" date="2019" name="Int. J. Syst. Evol. Microbiol.">
        <title>The Global Catalogue of Microorganisms (GCM) 10K type strain sequencing project: providing services to taxonomists for standard genome sequencing and annotation.</title>
        <authorList>
            <consortium name="The Broad Institute Genomics Platform"/>
            <consortium name="The Broad Institute Genome Sequencing Center for Infectious Disease"/>
            <person name="Wu L."/>
            <person name="Ma J."/>
        </authorList>
    </citation>
    <scope>NUCLEOTIDE SEQUENCE [LARGE SCALE GENOMIC DNA]</scope>
    <source>
        <strain evidence="3">NBRC 108755</strain>
    </source>
</reference>
<accession>A0ABQ6JYM4</accession>
<evidence type="ECO:0000259" key="1">
    <source>
        <dbReference type="Pfam" id="PF01869"/>
    </source>
</evidence>
<dbReference type="PANTHER" id="PTHR43190">
    <property type="entry name" value="N-ACETYL-D-GLUCOSAMINE KINASE"/>
    <property type="match status" value="1"/>
</dbReference>
<evidence type="ECO:0000313" key="3">
    <source>
        <dbReference type="Proteomes" id="UP001157069"/>
    </source>
</evidence>
<dbReference type="InterPro" id="IPR002731">
    <property type="entry name" value="ATPase_BadF"/>
</dbReference>
<dbReference type="Pfam" id="PF01869">
    <property type="entry name" value="BcrAD_BadFG"/>
    <property type="match status" value="1"/>
</dbReference>
<dbReference type="InterPro" id="IPR043129">
    <property type="entry name" value="ATPase_NBD"/>
</dbReference>
<evidence type="ECO:0000313" key="2">
    <source>
        <dbReference type="EMBL" id="GMA92319.1"/>
    </source>
</evidence>
<sequence>MGALNGPHLLALDGGNSKTDVLLVTSDGTVVARARSGPFAPHIIGAGPAVATVAPAVREVLAAAGLTRVDVVAGYLANADLPEEEDAIAEAIATYGWGERVEVHNDTFAMLRTGTDATAGVAVVCGGGINAVGIARDGRHVRYPALGRITGDWGGGFAIGKEVLWYASRDEDGRGPATLLSGLAARHFGCATAAEVATGMHLGTIDRDRMHELVPLLFAAVDADDAVAAEIVQRQAEEIALLATTTLRRIDALDEPVDVVLGGGMLTSRHPALLEPVLAGIAAAAPRAVVSVVDDAPIVGSALLGLEHLDAHTGERGSPPARRERLRATLDTPQEVRR</sequence>
<dbReference type="InterPro" id="IPR052519">
    <property type="entry name" value="Euk-type_GlcNAc_Kinase"/>
</dbReference>
<protein>
    <submittedName>
        <fullName evidence="2">Kinase</fullName>
    </submittedName>
</protein>
<dbReference type="GO" id="GO:0016301">
    <property type="term" value="F:kinase activity"/>
    <property type="evidence" value="ECO:0007669"/>
    <property type="project" value="UniProtKB-KW"/>
</dbReference>
<dbReference type="RefSeq" id="WP_284301020.1">
    <property type="nucleotide sequence ID" value="NZ_BSVA01000001.1"/>
</dbReference>
<gene>
    <name evidence="2" type="ORF">GCM10025869_28480</name>
</gene>
<proteinExistence type="predicted"/>
<keyword evidence="2" id="KW-0808">Transferase</keyword>
<feature type="domain" description="ATPase BadF/BadG/BcrA/BcrD type" evidence="1">
    <location>
        <begin position="12"/>
        <end position="268"/>
    </location>
</feature>
<organism evidence="2 3">
    <name type="scientific">Homoserinibacter gongjuensis</name>
    <dbReference type="NCBI Taxonomy" id="1162968"/>
    <lineage>
        <taxon>Bacteria</taxon>
        <taxon>Bacillati</taxon>
        <taxon>Actinomycetota</taxon>
        <taxon>Actinomycetes</taxon>
        <taxon>Micrococcales</taxon>
        <taxon>Microbacteriaceae</taxon>
        <taxon>Homoserinibacter</taxon>
    </lineage>
</organism>
<keyword evidence="2" id="KW-0418">Kinase</keyword>
<dbReference type="PANTHER" id="PTHR43190:SF3">
    <property type="entry name" value="N-ACETYL-D-GLUCOSAMINE KINASE"/>
    <property type="match status" value="1"/>
</dbReference>
<dbReference type="EMBL" id="BSVA01000001">
    <property type="protein sequence ID" value="GMA92319.1"/>
    <property type="molecule type" value="Genomic_DNA"/>
</dbReference>